<dbReference type="PANTHER" id="PTHR38776">
    <property type="entry name" value="MLTA-INTERACTING PROTEIN-RELATED"/>
    <property type="match status" value="1"/>
</dbReference>
<sequence length="280" mass="31573">MIKIYSAVFAGIAMFAGTVCFASDIAREVSGDGGDNFFEVSIGLGAGQNNRVKKEDEHNDSYGVGIGLGWEYRWKGFFSEAIQDSYSGLNLGYELWQNDNWRLDLIGMNLHGSVSNDDEILPGMTEEERNDRLVRRDTITLNGGVRATYYWKDNIIQFRLESDYSQNYAGAQSSLLVGRAWQIRNWNIHGLTGLQWNSRKRNEYLWNVSPLEATEKFPEYQASSSLNYSFEVGATYPISEHWLSRSKIVAFTIDDSVSESPLTNNDNVGGVISTSIVYVF</sequence>
<dbReference type="InterPro" id="IPR010583">
    <property type="entry name" value="MipA"/>
</dbReference>
<comment type="similarity">
    <text evidence="2">Belongs to the MipA/OmpV family.</text>
</comment>
<comment type="subcellular location">
    <subcellularLocation>
        <location evidence="1">Cell outer membrane</location>
    </subcellularLocation>
</comment>
<evidence type="ECO:0000256" key="4">
    <source>
        <dbReference type="ARBA" id="ARBA00023136"/>
    </source>
</evidence>
<reference evidence="7 8" key="1">
    <citation type="journal article" date="2022" name="IScience">
        <title>An ultrasensitive nanofiber-based assay for enzymatic hydrolysis and deep-sea microbial degradation of cellulose.</title>
        <authorList>
            <person name="Tsudome M."/>
            <person name="Tachioka M."/>
            <person name="Miyazaki M."/>
            <person name="Uchimura K."/>
            <person name="Tsuda M."/>
            <person name="Takaki Y."/>
            <person name="Deguchi S."/>
        </authorList>
    </citation>
    <scope>NUCLEOTIDE SEQUENCE [LARGE SCALE GENOMIC DNA]</scope>
    <source>
        <strain evidence="7 8">GE09</strain>
    </source>
</reference>
<dbReference type="EMBL" id="AP023086">
    <property type="protein sequence ID" value="BCD99674.1"/>
    <property type="molecule type" value="Genomic_DNA"/>
</dbReference>
<feature type="chain" id="PRO_5043050196" description="MipA/OmpV family protein" evidence="6">
    <location>
        <begin position="23"/>
        <end position="280"/>
    </location>
</feature>
<evidence type="ECO:0008006" key="9">
    <source>
        <dbReference type="Google" id="ProtNLM"/>
    </source>
</evidence>
<keyword evidence="3 6" id="KW-0732">Signal</keyword>
<evidence type="ECO:0000256" key="6">
    <source>
        <dbReference type="SAM" id="SignalP"/>
    </source>
</evidence>
<dbReference type="Pfam" id="PF06629">
    <property type="entry name" value="MipA"/>
    <property type="match status" value="1"/>
</dbReference>
<gene>
    <name evidence="7" type="ORF">MARGE09_P3876</name>
</gene>
<evidence type="ECO:0000256" key="1">
    <source>
        <dbReference type="ARBA" id="ARBA00004442"/>
    </source>
</evidence>
<evidence type="ECO:0000313" key="7">
    <source>
        <dbReference type="EMBL" id="BCD99674.1"/>
    </source>
</evidence>
<keyword evidence="8" id="KW-1185">Reference proteome</keyword>
<dbReference type="AlphaFoldDB" id="A0AAN1WLA6"/>
<dbReference type="RefSeq" id="WP_236984937.1">
    <property type="nucleotide sequence ID" value="NZ_AP023086.1"/>
</dbReference>
<protein>
    <recommendedName>
        <fullName evidence="9">MipA/OmpV family protein</fullName>
    </recommendedName>
</protein>
<dbReference type="Proteomes" id="UP001320119">
    <property type="component" value="Chromosome"/>
</dbReference>
<evidence type="ECO:0000313" key="8">
    <source>
        <dbReference type="Proteomes" id="UP001320119"/>
    </source>
</evidence>
<dbReference type="KEGG" id="marq:MARGE09_P3876"/>
<evidence type="ECO:0000256" key="5">
    <source>
        <dbReference type="ARBA" id="ARBA00023237"/>
    </source>
</evidence>
<feature type="signal peptide" evidence="6">
    <location>
        <begin position="1"/>
        <end position="22"/>
    </location>
</feature>
<name>A0AAN1WLA6_9GAMM</name>
<dbReference type="PANTHER" id="PTHR38776:SF1">
    <property type="entry name" value="MLTA-INTERACTING PROTEIN-RELATED"/>
    <property type="match status" value="1"/>
</dbReference>
<organism evidence="7 8">
    <name type="scientific">Marinagarivorans cellulosilyticus</name>
    <dbReference type="NCBI Taxonomy" id="2721545"/>
    <lineage>
        <taxon>Bacteria</taxon>
        <taxon>Pseudomonadati</taxon>
        <taxon>Pseudomonadota</taxon>
        <taxon>Gammaproteobacteria</taxon>
        <taxon>Cellvibrionales</taxon>
        <taxon>Cellvibrionaceae</taxon>
        <taxon>Marinagarivorans</taxon>
    </lineage>
</organism>
<keyword evidence="5" id="KW-0998">Cell outer membrane</keyword>
<accession>A0AAN1WLA6</accession>
<dbReference type="GO" id="GO:0009279">
    <property type="term" value="C:cell outer membrane"/>
    <property type="evidence" value="ECO:0007669"/>
    <property type="project" value="UniProtKB-SubCell"/>
</dbReference>
<keyword evidence="4" id="KW-0472">Membrane</keyword>
<evidence type="ECO:0000256" key="3">
    <source>
        <dbReference type="ARBA" id="ARBA00022729"/>
    </source>
</evidence>
<evidence type="ECO:0000256" key="2">
    <source>
        <dbReference type="ARBA" id="ARBA00005722"/>
    </source>
</evidence>
<proteinExistence type="inferred from homology"/>